<proteinExistence type="predicted"/>
<protein>
    <submittedName>
        <fullName evidence="2">Uncharacterized protein</fullName>
    </submittedName>
</protein>
<dbReference type="EMBL" id="JBBPBN010000042">
    <property type="protein sequence ID" value="KAK8997624.1"/>
    <property type="molecule type" value="Genomic_DNA"/>
</dbReference>
<evidence type="ECO:0000256" key="1">
    <source>
        <dbReference type="SAM" id="MobiDB-lite"/>
    </source>
</evidence>
<dbReference type="PANTHER" id="PTHR32258:SF32">
    <property type="entry name" value="PROTEIN NETWORKED 1D"/>
    <property type="match status" value="1"/>
</dbReference>
<dbReference type="InterPro" id="IPR051861">
    <property type="entry name" value="NET_actin-binding_domain"/>
</dbReference>
<name>A0ABR2QAQ0_9ROSI</name>
<feature type="region of interest" description="Disordered" evidence="1">
    <location>
        <begin position="46"/>
        <end position="70"/>
    </location>
</feature>
<keyword evidence="3" id="KW-1185">Reference proteome</keyword>
<feature type="compositionally biased region" description="Polar residues" evidence="1">
    <location>
        <begin position="51"/>
        <end position="67"/>
    </location>
</feature>
<dbReference type="PANTHER" id="PTHR32258">
    <property type="entry name" value="PROTEIN NETWORKED 4A"/>
    <property type="match status" value="1"/>
</dbReference>
<evidence type="ECO:0000313" key="2">
    <source>
        <dbReference type="EMBL" id="KAK8997624.1"/>
    </source>
</evidence>
<dbReference type="Proteomes" id="UP001396334">
    <property type="component" value="Unassembled WGS sequence"/>
</dbReference>
<sequence length="124" mass="13807">MQKQLGNLQITVQDLKRKVDITETEKESNGTVKEQLEEAEEAIVKLESDESGTGSARKQEVSEQAQRGSEKIGCLAACNRRCRKYSFSYCSLMIEKTAGNKPDSPSVKLEFNCGTIMFAFSFTP</sequence>
<gene>
    <name evidence="2" type="ORF">V6N11_012174</name>
</gene>
<accession>A0ABR2QAQ0</accession>
<evidence type="ECO:0000313" key="3">
    <source>
        <dbReference type="Proteomes" id="UP001396334"/>
    </source>
</evidence>
<organism evidence="2 3">
    <name type="scientific">Hibiscus sabdariffa</name>
    <name type="common">roselle</name>
    <dbReference type="NCBI Taxonomy" id="183260"/>
    <lineage>
        <taxon>Eukaryota</taxon>
        <taxon>Viridiplantae</taxon>
        <taxon>Streptophyta</taxon>
        <taxon>Embryophyta</taxon>
        <taxon>Tracheophyta</taxon>
        <taxon>Spermatophyta</taxon>
        <taxon>Magnoliopsida</taxon>
        <taxon>eudicotyledons</taxon>
        <taxon>Gunneridae</taxon>
        <taxon>Pentapetalae</taxon>
        <taxon>rosids</taxon>
        <taxon>malvids</taxon>
        <taxon>Malvales</taxon>
        <taxon>Malvaceae</taxon>
        <taxon>Malvoideae</taxon>
        <taxon>Hibiscus</taxon>
    </lineage>
</organism>
<reference evidence="2 3" key="1">
    <citation type="journal article" date="2024" name="G3 (Bethesda)">
        <title>Genome assembly of Hibiscus sabdariffa L. provides insights into metabolisms of medicinal natural products.</title>
        <authorList>
            <person name="Kim T."/>
        </authorList>
    </citation>
    <scope>NUCLEOTIDE SEQUENCE [LARGE SCALE GENOMIC DNA]</scope>
    <source>
        <strain evidence="2">TK-2024</strain>
        <tissue evidence="2">Old leaves</tissue>
    </source>
</reference>
<comment type="caution">
    <text evidence="2">The sequence shown here is derived from an EMBL/GenBank/DDBJ whole genome shotgun (WGS) entry which is preliminary data.</text>
</comment>